<dbReference type="EMBL" id="CP046391">
    <property type="protein sequence ID" value="QJC27470.1"/>
    <property type="molecule type" value="Genomic_DNA"/>
</dbReference>
<sequence>MSRISFLFVLLLLSSCWSRHALEIGKNYIPVFNPGGVLFDEDESFAQSYEVYEQRRHDVLREKARKKRGSDPGCELGCPKVSEEKRSWIMKKLREFGAVTRDVSRNNNGGMVNKDGIDLSALPGARFIDIMLDKDDVAKGAGHTERQEMSASANVSPQYVERESGFPQFETHSIGAVGSGGLGCECGEGGVRHKHDAKNGCDCSWGSASAYERANKESSQGPVESGSGAAAGSEATGADVVVGQGCNCENPGNCECKKNVTSHVSRGLEEVECGCEKLRGCECKKVSLVDASGLGQVGCACEGAPGCKCGKGVAVERKHDGVGRPSHKHSEGGGMVTKPGDVHDAVGSAKHECDHGKHRECECEKSHGCDRNKDDAERDLDCDSTVPSEKEPVSPDNGDGADNWESFEEERKETIARWEVGEIVGPDFSDEQVEAPEEEKVAVAPSPNVDDVKEESVEVMTAEGKSDDTVEVIDEPHDGLMTEGFITNMESELPDYSGAKALGDDFTYPMGVAFPREESKEKYGNYDKEAPRRDIGGAGVMGLNKEMGSESNVKQRGLPELGEDISAEHPKDSEKAGPWIPYGDVEEFIAEEEAAEDSSDESEEWTSFQDPGRKDNKSYMNVYAWYGF</sequence>
<feature type="region of interest" description="Disordered" evidence="1">
    <location>
        <begin position="365"/>
        <end position="402"/>
    </location>
</feature>
<evidence type="ECO:0000256" key="2">
    <source>
        <dbReference type="SAM" id="SignalP"/>
    </source>
</evidence>
<feature type="compositionally biased region" description="Basic and acidic residues" evidence="1">
    <location>
        <begin position="525"/>
        <end position="535"/>
    </location>
</feature>
<evidence type="ECO:0000256" key="1">
    <source>
        <dbReference type="SAM" id="MobiDB-lite"/>
    </source>
</evidence>
<feature type="compositionally biased region" description="Basic and acidic residues" evidence="1">
    <location>
        <begin position="365"/>
        <end position="381"/>
    </location>
</feature>
<protein>
    <submittedName>
        <fullName evidence="3">Uncharacterized protein</fullName>
    </submittedName>
</protein>
<feature type="region of interest" description="Disordered" evidence="1">
    <location>
        <begin position="320"/>
        <end position="339"/>
    </location>
</feature>
<accession>A0A858PY29</accession>
<dbReference type="AlphaFoldDB" id="A0A858PY29"/>
<keyword evidence="2" id="KW-0732">Signal</keyword>
<dbReference type="NCBIfam" id="NF038243">
    <property type="entry name" value="TRP75_fam_Nterm"/>
    <property type="match status" value="1"/>
</dbReference>
<evidence type="ECO:0000313" key="4">
    <source>
        <dbReference type="Proteomes" id="UP000500930"/>
    </source>
</evidence>
<feature type="compositionally biased region" description="Acidic residues" evidence="1">
    <location>
        <begin position="584"/>
        <end position="604"/>
    </location>
</feature>
<feature type="chain" id="PRO_5032378969" evidence="2">
    <location>
        <begin position="22"/>
        <end position="628"/>
    </location>
</feature>
<feature type="compositionally biased region" description="Basic and acidic residues" evidence="1">
    <location>
        <begin position="566"/>
        <end position="575"/>
    </location>
</feature>
<dbReference type="PROSITE" id="PS51257">
    <property type="entry name" value="PROKAR_LIPOPROTEIN"/>
    <property type="match status" value="1"/>
</dbReference>
<name>A0A858PY29_9RICK</name>
<dbReference type="Proteomes" id="UP000500930">
    <property type="component" value="Chromosome"/>
</dbReference>
<feature type="region of interest" description="Disordered" evidence="1">
    <location>
        <begin position="525"/>
        <end position="616"/>
    </location>
</feature>
<organism evidence="3 4">
    <name type="scientific">Anaplasma platys</name>
    <dbReference type="NCBI Taxonomy" id="949"/>
    <lineage>
        <taxon>Bacteria</taxon>
        <taxon>Pseudomonadati</taxon>
        <taxon>Pseudomonadota</taxon>
        <taxon>Alphaproteobacteria</taxon>
        <taxon>Rickettsiales</taxon>
        <taxon>Anaplasmataceae</taxon>
        <taxon>Anaplasma</taxon>
    </lineage>
</organism>
<feature type="signal peptide" evidence="2">
    <location>
        <begin position="1"/>
        <end position="21"/>
    </location>
</feature>
<reference evidence="3 4" key="1">
    <citation type="journal article" date="2020" name="Pathogens">
        <title>First Whole Genome Sequence of Anaplasma platys, an Obligate Intracellular Rickettsial Pathogen of Dogs.</title>
        <authorList>
            <person name="Llanes A."/>
            <person name="Rajeev S."/>
        </authorList>
    </citation>
    <scope>NUCLEOTIDE SEQUENCE [LARGE SCALE GENOMIC DNA]</scope>
    <source>
        <strain evidence="3 4">S3</strain>
    </source>
</reference>
<keyword evidence="4" id="KW-1185">Reference proteome</keyword>
<dbReference type="KEGG" id="aplt:ANPL_01835"/>
<gene>
    <name evidence="3" type="ORF">ANPL_01835</name>
</gene>
<evidence type="ECO:0000313" key="3">
    <source>
        <dbReference type="EMBL" id="QJC27470.1"/>
    </source>
</evidence>
<dbReference type="RefSeq" id="WP_169193108.1">
    <property type="nucleotide sequence ID" value="NZ_CP046391.1"/>
</dbReference>
<proteinExistence type="predicted"/>